<keyword evidence="3" id="KW-1185">Reference proteome</keyword>
<dbReference type="Proteomes" id="UP001148312">
    <property type="component" value="Unassembled WGS sequence"/>
</dbReference>
<protein>
    <submittedName>
        <fullName evidence="2">Uncharacterized protein</fullName>
    </submittedName>
</protein>
<feature type="region of interest" description="Disordered" evidence="1">
    <location>
        <begin position="195"/>
        <end position="217"/>
    </location>
</feature>
<dbReference type="RefSeq" id="XP_056793213.1">
    <property type="nucleotide sequence ID" value="XM_056931182.1"/>
</dbReference>
<dbReference type="EMBL" id="JAPWDQ010000002">
    <property type="protein sequence ID" value="KAJ5492833.1"/>
    <property type="molecule type" value="Genomic_DNA"/>
</dbReference>
<accession>A0A9X0BZW0</accession>
<organism evidence="2 3">
    <name type="scientific">Penicillium diatomitis</name>
    <dbReference type="NCBI Taxonomy" id="2819901"/>
    <lineage>
        <taxon>Eukaryota</taxon>
        <taxon>Fungi</taxon>
        <taxon>Dikarya</taxon>
        <taxon>Ascomycota</taxon>
        <taxon>Pezizomycotina</taxon>
        <taxon>Eurotiomycetes</taxon>
        <taxon>Eurotiomycetidae</taxon>
        <taxon>Eurotiales</taxon>
        <taxon>Aspergillaceae</taxon>
        <taxon>Penicillium</taxon>
    </lineage>
</organism>
<dbReference type="GeneID" id="81621431"/>
<dbReference type="AlphaFoldDB" id="A0A9X0BZW0"/>
<evidence type="ECO:0000256" key="1">
    <source>
        <dbReference type="SAM" id="MobiDB-lite"/>
    </source>
</evidence>
<proteinExistence type="predicted"/>
<gene>
    <name evidence="2" type="ORF">N7539_001579</name>
</gene>
<feature type="compositionally biased region" description="Polar residues" evidence="1">
    <location>
        <begin position="208"/>
        <end position="217"/>
    </location>
</feature>
<name>A0A9X0BZW0_9EURO</name>
<reference evidence="2" key="2">
    <citation type="journal article" date="2023" name="IMA Fungus">
        <title>Comparative genomic study of the Penicillium genus elucidates a diverse pangenome and 15 lateral gene transfer events.</title>
        <authorList>
            <person name="Petersen C."/>
            <person name="Sorensen T."/>
            <person name="Nielsen M.R."/>
            <person name="Sondergaard T.E."/>
            <person name="Sorensen J.L."/>
            <person name="Fitzpatrick D.A."/>
            <person name="Frisvad J.C."/>
            <person name="Nielsen K.L."/>
        </authorList>
    </citation>
    <scope>NUCLEOTIDE SEQUENCE</scope>
    <source>
        <strain evidence="2">IBT 30728</strain>
    </source>
</reference>
<evidence type="ECO:0000313" key="2">
    <source>
        <dbReference type="EMBL" id="KAJ5492833.1"/>
    </source>
</evidence>
<comment type="caution">
    <text evidence="2">The sequence shown here is derived from an EMBL/GenBank/DDBJ whole genome shotgun (WGS) entry which is preliminary data.</text>
</comment>
<evidence type="ECO:0000313" key="3">
    <source>
        <dbReference type="Proteomes" id="UP001148312"/>
    </source>
</evidence>
<feature type="compositionally biased region" description="Polar residues" evidence="1">
    <location>
        <begin position="1"/>
        <end position="12"/>
    </location>
</feature>
<reference evidence="2" key="1">
    <citation type="submission" date="2022-12" db="EMBL/GenBank/DDBJ databases">
        <authorList>
            <person name="Petersen C."/>
        </authorList>
    </citation>
    <scope>NUCLEOTIDE SEQUENCE</scope>
    <source>
        <strain evidence="2">IBT 30728</strain>
    </source>
</reference>
<feature type="region of interest" description="Disordered" evidence="1">
    <location>
        <begin position="1"/>
        <end position="45"/>
    </location>
</feature>
<sequence>MCDQGISNTQRLPQDLDRESLPNYEDVQQGRPTAPPSRYGSFPATTSLHGQWTKLKSMNLCAGENAKNRLCLIEMQTGYSGKPPLGMRTGIVLRSGMSNNDPVLAAAGDESQGLHAFNPDGIVFLPPLNPDSKISQLDTEELRAEAGPNGSVAFRFSVETGQDNLRQDFLWTKVKKGADQAKRNGFRLTRLVRPSHMSPASAGGSIEKASSSSLPSTSVEGETVANLGWAWPSLTHAFTLEIVDGQSSVLGARWTLMVTVTAIRLYTLHVKGKTSKFVFDIGKKN</sequence>